<keyword evidence="3" id="KW-0378">Hydrolase</keyword>
<proteinExistence type="predicted"/>
<dbReference type="GO" id="GO:0006508">
    <property type="term" value="P:proteolysis"/>
    <property type="evidence" value="ECO:0007669"/>
    <property type="project" value="InterPro"/>
</dbReference>
<reference evidence="3 6" key="1">
    <citation type="submission" date="2021-06" db="EMBL/GenBank/DDBJ databases">
        <title>Collection of gut derived symbiotic bacterial strains cultured from healthy donors.</title>
        <authorList>
            <person name="Lin H."/>
            <person name="Littmann E."/>
            <person name="Pamer E.G."/>
        </authorList>
    </citation>
    <scope>NUCLEOTIDE SEQUENCE</scope>
    <source>
        <strain evidence="4 6">MSK.21.70</strain>
        <strain evidence="3">MSK.21.82</strain>
    </source>
</reference>
<evidence type="ECO:0000259" key="2">
    <source>
        <dbReference type="Pfam" id="PF00326"/>
    </source>
</evidence>
<feature type="signal peptide" evidence="1">
    <location>
        <begin position="1"/>
        <end position="27"/>
    </location>
</feature>
<dbReference type="Pfam" id="PF00326">
    <property type="entry name" value="Peptidase_S9"/>
    <property type="match status" value="1"/>
</dbReference>
<name>A0AAW4MR77_9FIRM</name>
<sequence length="314" mass="35963">MNKRRHFFVKKKNVVIGTIGAAAAASATYLAAGRIAIEKVCTRRKEEKVGLKHPMSEDDKQWLDHQTFIDMEITSYDGLKLEGQFLPYPDSNKLVICVHGFHSYHYREFAYYIRFYHELGYNILLPDNRAHGQSEGHYIGFGWLDRLDILEWIKKMEEYFHNEPMSIVLHGISMGGATVLMVSGEELSDNVKAIVADCSYTSAYDEFKYYLKNKGCPPFLLLPSATLLSKKTIGYNFKQASAVNQVKKSKTPTLFIHGNQDHFVPTYMALELYNACQAEKKLLIVNDAAHGESYHKEKKLVQSNITHFLEKYVD</sequence>
<dbReference type="InterPro" id="IPR001375">
    <property type="entry name" value="Peptidase_S9_cat"/>
</dbReference>
<dbReference type="AlphaFoldDB" id="A0AAW4MR77"/>
<feature type="chain" id="PRO_5043688927" evidence="1">
    <location>
        <begin position="28"/>
        <end position="314"/>
    </location>
</feature>
<evidence type="ECO:0000313" key="5">
    <source>
        <dbReference type="Proteomes" id="UP001196408"/>
    </source>
</evidence>
<evidence type="ECO:0000313" key="4">
    <source>
        <dbReference type="EMBL" id="MBV3393160.1"/>
    </source>
</evidence>
<organism evidence="3 5">
    <name type="scientific">Catenibacterium mitsuokai</name>
    <dbReference type="NCBI Taxonomy" id="100886"/>
    <lineage>
        <taxon>Bacteria</taxon>
        <taxon>Bacillati</taxon>
        <taxon>Bacillota</taxon>
        <taxon>Erysipelotrichia</taxon>
        <taxon>Erysipelotrichales</taxon>
        <taxon>Coprobacillaceae</taxon>
        <taxon>Catenibacterium</taxon>
    </lineage>
</organism>
<evidence type="ECO:0000313" key="6">
    <source>
        <dbReference type="Proteomes" id="UP001197492"/>
    </source>
</evidence>
<comment type="caution">
    <text evidence="3">The sequence shown here is derived from an EMBL/GenBank/DDBJ whole genome shotgun (WGS) entry which is preliminary data.</text>
</comment>
<keyword evidence="1" id="KW-0732">Signal</keyword>
<gene>
    <name evidence="3" type="ORF">KSV97_05850</name>
    <name evidence="4" type="ORF">KSW06_07825</name>
</gene>
<dbReference type="GO" id="GO:0008236">
    <property type="term" value="F:serine-type peptidase activity"/>
    <property type="evidence" value="ECO:0007669"/>
    <property type="project" value="InterPro"/>
</dbReference>
<dbReference type="Proteomes" id="UP001197492">
    <property type="component" value="Unassembled WGS sequence"/>
</dbReference>
<dbReference type="EMBL" id="JAHOEF010000029">
    <property type="protein sequence ID" value="MBV3382745.1"/>
    <property type="molecule type" value="Genomic_DNA"/>
</dbReference>
<evidence type="ECO:0000256" key="1">
    <source>
        <dbReference type="SAM" id="SignalP"/>
    </source>
</evidence>
<dbReference type="EMBL" id="JAHOEL010000050">
    <property type="protein sequence ID" value="MBV3393160.1"/>
    <property type="molecule type" value="Genomic_DNA"/>
</dbReference>
<evidence type="ECO:0000313" key="3">
    <source>
        <dbReference type="EMBL" id="MBV3382745.1"/>
    </source>
</evidence>
<keyword evidence="6" id="KW-1185">Reference proteome</keyword>
<accession>A0AAW4MR77</accession>
<protein>
    <submittedName>
        <fullName evidence="3">Alpha/beta hydrolase</fullName>
    </submittedName>
</protein>
<dbReference type="InterPro" id="IPR052920">
    <property type="entry name" value="DNA-binding_regulatory"/>
</dbReference>
<feature type="domain" description="Peptidase S9 prolyl oligopeptidase catalytic" evidence="2">
    <location>
        <begin position="148"/>
        <end position="313"/>
    </location>
</feature>
<dbReference type="Proteomes" id="UP001196408">
    <property type="component" value="Unassembled WGS sequence"/>
</dbReference>
<dbReference type="PANTHER" id="PTHR43358">
    <property type="entry name" value="ALPHA/BETA-HYDROLASE"/>
    <property type="match status" value="1"/>
</dbReference>
<dbReference type="PANTHER" id="PTHR43358:SF4">
    <property type="entry name" value="ALPHA_BETA HYDROLASE FOLD-1 DOMAIN-CONTAINING PROTEIN"/>
    <property type="match status" value="1"/>
</dbReference>